<dbReference type="EMBL" id="JAHDVG010000477">
    <property type="protein sequence ID" value="KAH1175378.1"/>
    <property type="molecule type" value="Genomic_DNA"/>
</dbReference>
<evidence type="ECO:0000313" key="1">
    <source>
        <dbReference type="EMBL" id="KAH1175378.1"/>
    </source>
</evidence>
<name>A0A9D4AYM7_9SAUR</name>
<accession>A0A9D4AYM7</accession>
<sequence>MLVISSGGWKWMQKLHPSFCMDPAGFTSGDKHTHISHRASCFNSSLKWGAFTGIRVVHRGLSVSRNEALCVPPTAGNRHEAYGAVMCQLFQHPTFIPAAATENETRNQNRITGKMMPEMDIMG</sequence>
<proteinExistence type="predicted"/>
<comment type="caution">
    <text evidence="1">The sequence shown here is derived from an EMBL/GenBank/DDBJ whole genome shotgun (WGS) entry which is preliminary data.</text>
</comment>
<protein>
    <submittedName>
        <fullName evidence="1">Uncharacterized protein</fullName>
    </submittedName>
</protein>
<organism evidence="1 2">
    <name type="scientific">Mauremys mutica</name>
    <name type="common">yellowpond turtle</name>
    <dbReference type="NCBI Taxonomy" id="74926"/>
    <lineage>
        <taxon>Eukaryota</taxon>
        <taxon>Metazoa</taxon>
        <taxon>Chordata</taxon>
        <taxon>Craniata</taxon>
        <taxon>Vertebrata</taxon>
        <taxon>Euteleostomi</taxon>
        <taxon>Archelosauria</taxon>
        <taxon>Testudinata</taxon>
        <taxon>Testudines</taxon>
        <taxon>Cryptodira</taxon>
        <taxon>Durocryptodira</taxon>
        <taxon>Testudinoidea</taxon>
        <taxon>Geoemydidae</taxon>
        <taxon>Geoemydinae</taxon>
        <taxon>Mauremys</taxon>
    </lineage>
</organism>
<reference evidence="1" key="1">
    <citation type="submission" date="2021-09" db="EMBL/GenBank/DDBJ databases">
        <title>The genome of Mauremys mutica provides insights into the evolution of semi-aquatic lifestyle.</title>
        <authorList>
            <person name="Gong S."/>
            <person name="Gao Y."/>
        </authorList>
    </citation>
    <scope>NUCLEOTIDE SEQUENCE</scope>
    <source>
        <strain evidence="1">MM-2020</strain>
        <tissue evidence="1">Muscle</tissue>
    </source>
</reference>
<keyword evidence="2" id="KW-1185">Reference proteome</keyword>
<dbReference type="Proteomes" id="UP000827986">
    <property type="component" value="Unassembled WGS sequence"/>
</dbReference>
<dbReference type="AlphaFoldDB" id="A0A9D4AYM7"/>
<evidence type="ECO:0000313" key="2">
    <source>
        <dbReference type="Proteomes" id="UP000827986"/>
    </source>
</evidence>
<gene>
    <name evidence="1" type="ORF">KIL84_008252</name>
</gene>